<evidence type="ECO:0000313" key="3">
    <source>
        <dbReference type="EMBL" id="KAF2242802.1"/>
    </source>
</evidence>
<dbReference type="Pfam" id="PF13899">
    <property type="entry name" value="Thioredoxin_7"/>
    <property type="match status" value="1"/>
</dbReference>
<name>A0A6A6HYL4_9PLEO</name>
<dbReference type="GO" id="GO:0043130">
    <property type="term" value="F:ubiquitin binding"/>
    <property type="evidence" value="ECO:0007669"/>
    <property type="project" value="TreeGrafter"/>
</dbReference>
<dbReference type="GeneID" id="54573028"/>
<feature type="compositionally biased region" description="Polar residues" evidence="1">
    <location>
        <begin position="417"/>
        <end position="445"/>
    </location>
</feature>
<feature type="domain" description="UBX" evidence="2">
    <location>
        <begin position="438"/>
        <end position="516"/>
    </location>
</feature>
<dbReference type="SUPFAM" id="SSF54236">
    <property type="entry name" value="Ubiquitin-like"/>
    <property type="match status" value="1"/>
</dbReference>
<accession>A0A6A6HYL4</accession>
<proteinExistence type="predicted"/>
<evidence type="ECO:0000256" key="1">
    <source>
        <dbReference type="SAM" id="MobiDB-lite"/>
    </source>
</evidence>
<dbReference type="InterPro" id="IPR001012">
    <property type="entry name" value="UBX_dom"/>
</dbReference>
<evidence type="ECO:0000313" key="4">
    <source>
        <dbReference type="Proteomes" id="UP000800094"/>
    </source>
</evidence>
<sequence>MEEEQVLNFVAITSCDPDKAAQYLSLTDNNLEQAIQLYFDSPNLDFGGAPVSQPAATNAASTQNPITIDSDDEMDDFDAGLQSNTPPGPQPNMEDDEAMARRLQEEMYSGGGGAGGLGPDEVRAPMERRTETLVGPGASMGPMEHDADLDALVQEQIARRRAPAGRPGIFNQRTTQTSVWDNSGDSSARRRELAIATGGASEQSSKSNMLAELFRPPFELMFQQSWDNARDEGKEQEKWLLVNIQDAAIFDCQRLNRDIWKNDEIKATVRENFIFMQYTKDDPRGQQYMNYYFHARDSQDAYPHIAIVDPRTGEQVKVWSGPPIPDPVEFHAQLHEFLDRYSLNPTAKNPVANRKPERKKVDVNRMTEEEMLEMALQNSLENGKGPKDEDPDELTKSDSSDKGKAKAEEEPAESAPNGTSPFAQISSSNPHTEPTSTDPKVTTRIQFRGGPGRPIVRRFNLSDPVRRIYEWIKAGSPWEGKEGAEFDLSFMGKNLMDFLDSTIEEAGLKGASVMVEFVE</sequence>
<dbReference type="PROSITE" id="PS50033">
    <property type="entry name" value="UBX"/>
    <property type="match status" value="1"/>
</dbReference>
<dbReference type="CDD" id="cd02958">
    <property type="entry name" value="UAS"/>
    <property type="match status" value="1"/>
</dbReference>
<dbReference type="SUPFAM" id="SSF52833">
    <property type="entry name" value="Thioredoxin-like"/>
    <property type="match status" value="1"/>
</dbReference>
<dbReference type="PANTHER" id="PTHR23322:SF6">
    <property type="entry name" value="UBX DOMAIN-CONTAINING PROTEIN 7"/>
    <property type="match status" value="1"/>
</dbReference>
<dbReference type="InterPro" id="IPR036249">
    <property type="entry name" value="Thioredoxin-like_sf"/>
</dbReference>
<dbReference type="Pfam" id="PF00789">
    <property type="entry name" value="UBX"/>
    <property type="match status" value="1"/>
</dbReference>
<dbReference type="RefSeq" id="XP_033677806.1">
    <property type="nucleotide sequence ID" value="XM_033819698.1"/>
</dbReference>
<dbReference type="InterPro" id="IPR006577">
    <property type="entry name" value="UAS"/>
</dbReference>
<dbReference type="SUPFAM" id="SSF46934">
    <property type="entry name" value="UBA-like"/>
    <property type="match status" value="1"/>
</dbReference>
<reference evidence="3" key="1">
    <citation type="journal article" date="2020" name="Stud. Mycol.">
        <title>101 Dothideomycetes genomes: a test case for predicting lifestyles and emergence of pathogens.</title>
        <authorList>
            <person name="Haridas S."/>
            <person name="Albert R."/>
            <person name="Binder M."/>
            <person name="Bloem J."/>
            <person name="Labutti K."/>
            <person name="Salamov A."/>
            <person name="Andreopoulos B."/>
            <person name="Baker S."/>
            <person name="Barry K."/>
            <person name="Bills G."/>
            <person name="Bluhm B."/>
            <person name="Cannon C."/>
            <person name="Castanera R."/>
            <person name="Culley D."/>
            <person name="Daum C."/>
            <person name="Ezra D."/>
            <person name="Gonzalez J."/>
            <person name="Henrissat B."/>
            <person name="Kuo A."/>
            <person name="Liang C."/>
            <person name="Lipzen A."/>
            <person name="Lutzoni F."/>
            <person name="Magnuson J."/>
            <person name="Mondo S."/>
            <person name="Nolan M."/>
            <person name="Ohm R."/>
            <person name="Pangilinan J."/>
            <person name="Park H.-J."/>
            <person name="Ramirez L."/>
            <person name="Alfaro M."/>
            <person name="Sun H."/>
            <person name="Tritt A."/>
            <person name="Yoshinaga Y."/>
            <person name="Zwiers L.-H."/>
            <person name="Turgeon B."/>
            <person name="Goodwin S."/>
            <person name="Spatafora J."/>
            <person name="Crous P."/>
            <person name="Grigoriev I."/>
        </authorList>
    </citation>
    <scope>NUCLEOTIDE SEQUENCE</scope>
    <source>
        <strain evidence="3">CBS 122368</strain>
    </source>
</reference>
<dbReference type="SMART" id="SM00594">
    <property type="entry name" value="UAS"/>
    <property type="match status" value="1"/>
</dbReference>
<keyword evidence="4" id="KW-1185">Reference proteome</keyword>
<dbReference type="GO" id="GO:0005634">
    <property type="term" value="C:nucleus"/>
    <property type="evidence" value="ECO:0007669"/>
    <property type="project" value="TreeGrafter"/>
</dbReference>
<evidence type="ECO:0000259" key="2">
    <source>
        <dbReference type="PROSITE" id="PS50033"/>
    </source>
</evidence>
<dbReference type="GO" id="GO:0043161">
    <property type="term" value="P:proteasome-mediated ubiquitin-dependent protein catabolic process"/>
    <property type="evidence" value="ECO:0007669"/>
    <property type="project" value="TreeGrafter"/>
</dbReference>
<dbReference type="Gene3D" id="3.40.30.10">
    <property type="entry name" value="Glutaredoxin"/>
    <property type="match status" value="1"/>
</dbReference>
<dbReference type="PANTHER" id="PTHR23322">
    <property type="entry name" value="FAS-ASSOCIATED PROTEIN"/>
    <property type="match status" value="1"/>
</dbReference>
<dbReference type="InterPro" id="IPR009060">
    <property type="entry name" value="UBA-like_sf"/>
</dbReference>
<dbReference type="EMBL" id="ML987207">
    <property type="protein sequence ID" value="KAF2242802.1"/>
    <property type="molecule type" value="Genomic_DNA"/>
</dbReference>
<dbReference type="InterPro" id="IPR050730">
    <property type="entry name" value="UBX_domain-protein"/>
</dbReference>
<feature type="region of interest" description="Disordered" evidence="1">
    <location>
        <begin position="377"/>
        <end position="449"/>
    </location>
</feature>
<protein>
    <recommendedName>
        <fullName evidence="2">UBX domain-containing protein</fullName>
    </recommendedName>
</protein>
<dbReference type="CDD" id="cd14273">
    <property type="entry name" value="UBA_TAP-C_like"/>
    <property type="match status" value="1"/>
</dbReference>
<feature type="region of interest" description="Disordered" evidence="1">
    <location>
        <begin position="49"/>
        <end position="95"/>
    </location>
</feature>
<dbReference type="Gene3D" id="1.10.8.10">
    <property type="entry name" value="DNA helicase RuvA subunit, C-terminal domain"/>
    <property type="match status" value="1"/>
</dbReference>
<feature type="compositionally biased region" description="Polar residues" evidence="1">
    <location>
        <begin position="54"/>
        <end position="67"/>
    </location>
</feature>
<dbReference type="Pfam" id="PF14555">
    <property type="entry name" value="UBA_4"/>
    <property type="match status" value="1"/>
</dbReference>
<dbReference type="InterPro" id="IPR029071">
    <property type="entry name" value="Ubiquitin-like_domsf"/>
</dbReference>
<feature type="compositionally biased region" description="Basic and acidic residues" evidence="1">
    <location>
        <begin position="384"/>
        <end position="409"/>
    </location>
</feature>
<feature type="compositionally biased region" description="Acidic residues" evidence="1">
    <location>
        <begin position="69"/>
        <end position="78"/>
    </location>
</feature>
<organism evidence="3 4">
    <name type="scientific">Trematosphaeria pertusa</name>
    <dbReference type="NCBI Taxonomy" id="390896"/>
    <lineage>
        <taxon>Eukaryota</taxon>
        <taxon>Fungi</taxon>
        <taxon>Dikarya</taxon>
        <taxon>Ascomycota</taxon>
        <taxon>Pezizomycotina</taxon>
        <taxon>Dothideomycetes</taxon>
        <taxon>Pleosporomycetidae</taxon>
        <taxon>Pleosporales</taxon>
        <taxon>Massarineae</taxon>
        <taxon>Trematosphaeriaceae</taxon>
        <taxon>Trematosphaeria</taxon>
    </lineage>
</organism>
<dbReference type="Gene3D" id="3.10.20.90">
    <property type="entry name" value="Phosphatidylinositol 3-kinase Catalytic Subunit, Chain A, domain 1"/>
    <property type="match status" value="1"/>
</dbReference>
<gene>
    <name evidence="3" type="ORF">BU26DRAFT_133531</name>
</gene>
<dbReference type="Proteomes" id="UP000800094">
    <property type="component" value="Unassembled WGS sequence"/>
</dbReference>
<dbReference type="OrthoDB" id="270602at2759"/>
<dbReference type="AlphaFoldDB" id="A0A6A6HYL4"/>